<dbReference type="Pfam" id="PF01546">
    <property type="entry name" value="Peptidase_M20"/>
    <property type="match status" value="1"/>
</dbReference>
<dbReference type="AlphaFoldDB" id="A0A285KQI7"/>
<dbReference type="Gene3D" id="3.40.630.10">
    <property type="entry name" value="Zn peptidases"/>
    <property type="match status" value="2"/>
</dbReference>
<dbReference type="OrthoDB" id="9777385at2"/>
<reference evidence="2 3" key="1">
    <citation type="submission" date="2017-09" db="EMBL/GenBank/DDBJ databases">
        <authorList>
            <person name="Ehlers B."/>
            <person name="Leendertz F.H."/>
        </authorList>
    </citation>
    <scope>NUCLEOTIDE SEQUENCE [LARGE SCALE GENOMIC DNA]</scope>
    <source>
        <strain evidence="2 3">CGMCC 4.6857</strain>
    </source>
</reference>
<dbReference type="EMBL" id="OBDY01000052">
    <property type="protein sequence ID" value="SNY74483.1"/>
    <property type="molecule type" value="Genomic_DNA"/>
</dbReference>
<dbReference type="InterPro" id="IPR017439">
    <property type="entry name" value="Amidohydrolase"/>
</dbReference>
<name>A0A285KQI7_9ACTN</name>
<dbReference type="RefSeq" id="WP_097329160.1">
    <property type="nucleotide sequence ID" value="NZ_OBDY01000052.1"/>
</dbReference>
<dbReference type="Proteomes" id="UP000219612">
    <property type="component" value="Unassembled WGS sequence"/>
</dbReference>
<gene>
    <name evidence="2" type="ORF">SAMN05421748_1524</name>
</gene>
<dbReference type="PANTHER" id="PTHR11014">
    <property type="entry name" value="PEPTIDASE M20 FAMILY MEMBER"/>
    <property type="match status" value="1"/>
</dbReference>
<keyword evidence="3" id="KW-1185">Reference proteome</keyword>
<feature type="chain" id="PRO_5012289749" evidence="1">
    <location>
        <begin position="30"/>
        <end position="395"/>
    </location>
</feature>
<feature type="signal peptide" evidence="1">
    <location>
        <begin position="1"/>
        <end position="29"/>
    </location>
</feature>
<dbReference type="InterPro" id="IPR006311">
    <property type="entry name" value="TAT_signal"/>
</dbReference>
<organism evidence="2 3">
    <name type="scientific">Paractinoplanes atraurantiacus</name>
    <dbReference type="NCBI Taxonomy" id="1036182"/>
    <lineage>
        <taxon>Bacteria</taxon>
        <taxon>Bacillati</taxon>
        <taxon>Actinomycetota</taxon>
        <taxon>Actinomycetes</taxon>
        <taxon>Micromonosporales</taxon>
        <taxon>Micromonosporaceae</taxon>
        <taxon>Paractinoplanes</taxon>
    </lineage>
</organism>
<evidence type="ECO:0000256" key="1">
    <source>
        <dbReference type="SAM" id="SignalP"/>
    </source>
</evidence>
<dbReference type="PROSITE" id="PS51318">
    <property type="entry name" value="TAT"/>
    <property type="match status" value="1"/>
</dbReference>
<accession>A0A285KQI7</accession>
<protein>
    <submittedName>
        <fullName evidence="2">Amidohydrolase</fullName>
    </submittedName>
</protein>
<evidence type="ECO:0000313" key="2">
    <source>
        <dbReference type="EMBL" id="SNY74483.1"/>
    </source>
</evidence>
<proteinExistence type="predicted"/>
<dbReference type="PANTHER" id="PTHR11014:SF63">
    <property type="entry name" value="METALLOPEPTIDASE, PUTATIVE (AFU_ORTHOLOGUE AFUA_6G09600)-RELATED"/>
    <property type="match status" value="1"/>
</dbReference>
<keyword evidence="2" id="KW-0378">Hydrolase</keyword>
<dbReference type="GO" id="GO:0016787">
    <property type="term" value="F:hydrolase activity"/>
    <property type="evidence" value="ECO:0007669"/>
    <property type="project" value="UniProtKB-KW"/>
</dbReference>
<evidence type="ECO:0000313" key="3">
    <source>
        <dbReference type="Proteomes" id="UP000219612"/>
    </source>
</evidence>
<dbReference type="SUPFAM" id="SSF53187">
    <property type="entry name" value="Zn-dependent exopeptidases"/>
    <property type="match status" value="1"/>
</dbReference>
<dbReference type="InterPro" id="IPR002933">
    <property type="entry name" value="Peptidase_M20"/>
</dbReference>
<keyword evidence="1" id="KW-0732">Signal</keyword>
<sequence>MSHTVSRRLFLGGAAAAGVAAALPSSALAASRPFDDLIALRRDLHAHPEGPGQEERTASVVARRLRAAGLDVTTGVGGHGVVAVLRGDRPGRTVAYRADMDAVPPSDQIGGAATPAHLCGHDLHTTIGVGIATTLARRSFAGTIAFVFQPAEESLTGAAAMLADGVLDLIHATEIHALHCGPFPVGDFAVTPGTGLPGQDRGSVTLSSPEAATALAADINSLSTVARPATPRDLSRLIADIQKPDGPLARSVVAQARAVANQVQFSYRCWPASRHPEIRAKIIERAGAPVTFASDPFPAMVCPRPEGEALKRHLQRTVGRSRVRTIHAALPFSGEDFALFLDHLPGTYTFLGVRRPHAGIETSYPHFATFDPDEQAIAHGVRAMSAWLTTRAATV</sequence>